<dbReference type="CDD" id="cd08195">
    <property type="entry name" value="DHQS"/>
    <property type="match status" value="1"/>
</dbReference>
<keyword evidence="14" id="KW-0862">Zinc</keyword>
<evidence type="ECO:0000256" key="13">
    <source>
        <dbReference type="ARBA" id="ARBA00022741"/>
    </source>
</evidence>
<keyword evidence="23" id="KW-1185">Reference proteome</keyword>
<evidence type="ECO:0000256" key="2">
    <source>
        <dbReference type="ARBA" id="ARBA00001911"/>
    </source>
</evidence>
<dbReference type="InterPro" id="IPR030963">
    <property type="entry name" value="DHQ_synth_fam"/>
</dbReference>
<evidence type="ECO:0000256" key="7">
    <source>
        <dbReference type="ARBA" id="ARBA00005412"/>
    </source>
</evidence>
<dbReference type="EMBL" id="JAERMS010000051">
    <property type="protein sequence ID" value="MBO1364343.1"/>
    <property type="molecule type" value="Genomic_DNA"/>
</dbReference>
<evidence type="ECO:0000256" key="1">
    <source>
        <dbReference type="ARBA" id="ARBA00001393"/>
    </source>
</evidence>
<evidence type="ECO:0000256" key="8">
    <source>
        <dbReference type="ARBA" id="ARBA00013031"/>
    </source>
</evidence>
<evidence type="ECO:0000313" key="22">
    <source>
        <dbReference type="EMBL" id="MBO1364343.1"/>
    </source>
</evidence>
<dbReference type="Gene3D" id="1.20.1090.10">
    <property type="entry name" value="Dehydroquinate synthase-like - alpha domain"/>
    <property type="match status" value="1"/>
</dbReference>
<evidence type="ECO:0000256" key="19">
    <source>
        <dbReference type="NCBIfam" id="TIGR01357"/>
    </source>
</evidence>
<name>A0ABS3M827_9BACT</name>
<comment type="function">
    <text evidence="4">Catalyzes the conversion of 3-deoxy-D-arabino-heptulosonate 7-phosphate (DAHP) to dehydroquinate (DHQ).</text>
</comment>
<comment type="catalytic activity">
    <reaction evidence="1">
        <text>7-phospho-2-dehydro-3-deoxy-D-arabino-heptonate = 3-dehydroquinate + phosphate</text>
        <dbReference type="Rhea" id="RHEA:21968"/>
        <dbReference type="ChEBI" id="CHEBI:32364"/>
        <dbReference type="ChEBI" id="CHEBI:43474"/>
        <dbReference type="ChEBI" id="CHEBI:58394"/>
        <dbReference type="EC" id="4.2.3.4"/>
    </reaction>
</comment>
<dbReference type="InterPro" id="IPR016037">
    <property type="entry name" value="DHQ_synth_AroB"/>
</dbReference>
<evidence type="ECO:0000259" key="20">
    <source>
        <dbReference type="Pfam" id="PF01761"/>
    </source>
</evidence>
<comment type="caution">
    <text evidence="22">The sequence shown here is derived from an EMBL/GenBank/DDBJ whole genome shotgun (WGS) entry which is preliminary data.</text>
</comment>
<comment type="cofactor">
    <cofactor evidence="2">
        <name>NAD(+)</name>
        <dbReference type="ChEBI" id="CHEBI:57540"/>
    </cofactor>
</comment>
<dbReference type="InterPro" id="IPR056179">
    <property type="entry name" value="DHQS_C"/>
</dbReference>
<dbReference type="PANTHER" id="PTHR43622">
    <property type="entry name" value="3-DEHYDROQUINATE SYNTHASE"/>
    <property type="match status" value="1"/>
</dbReference>
<evidence type="ECO:0000256" key="12">
    <source>
        <dbReference type="ARBA" id="ARBA00022723"/>
    </source>
</evidence>
<dbReference type="RefSeq" id="WP_107582978.1">
    <property type="nucleotide sequence ID" value="NZ_JAERMS010000051.1"/>
</dbReference>
<evidence type="ECO:0000256" key="11">
    <source>
        <dbReference type="ARBA" id="ARBA00022605"/>
    </source>
</evidence>
<evidence type="ECO:0000256" key="3">
    <source>
        <dbReference type="ARBA" id="ARBA00001941"/>
    </source>
</evidence>
<evidence type="ECO:0000256" key="17">
    <source>
        <dbReference type="ARBA" id="ARBA00023239"/>
    </source>
</evidence>
<evidence type="ECO:0000256" key="6">
    <source>
        <dbReference type="ARBA" id="ARBA00004661"/>
    </source>
</evidence>
<evidence type="ECO:0000259" key="21">
    <source>
        <dbReference type="Pfam" id="PF24621"/>
    </source>
</evidence>
<evidence type="ECO:0000313" key="23">
    <source>
        <dbReference type="Proteomes" id="UP000664265"/>
    </source>
</evidence>
<comment type="similarity">
    <text evidence="7">Belongs to the sugar phosphate cyclases superfamily. Dehydroquinate synthase family.</text>
</comment>
<dbReference type="Proteomes" id="UP000664265">
    <property type="component" value="Unassembled WGS sequence"/>
</dbReference>
<evidence type="ECO:0000256" key="10">
    <source>
        <dbReference type="ARBA" id="ARBA00022490"/>
    </source>
</evidence>
<dbReference type="Gene3D" id="3.40.50.1970">
    <property type="match status" value="1"/>
</dbReference>
<evidence type="ECO:0000256" key="9">
    <source>
        <dbReference type="ARBA" id="ARBA00017684"/>
    </source>
</evidence>
<keyword evidence="15" id="KW-0520">NAD</keyword>
<dbReference type="Pfam" id="PF24621">
    <property type="entry name" value="DHQS_C"/>
    <property type="match status" value="1"/>
</dbReference>
<dbReference type="PIRSF" id="PIRSF001455">
    <property type="entry name" value="DHQ_synth"/>
    <property type="match status" value="1"/>
</dbReference>
<evidence type="ECO:0000256" key="4">
    <source>
        <dbReference type="ARBA" id="ARBA00003485"/>
    </source>
</evidence>
<evidence type="ECO:0000256" key="5">
    <source>
        <dbReference type="ARBA" id="ARBA00004496"/>
    </source>
</evidence>
<evidence type="ECO:0000256" key="15">
    <source>
        <dbReference type="ARBA" id="ARBA00023027"/>
    </source>
</evidence>
<feature type="domain" description="3-dehydroquinate synthase N-terminal" evidence="20">
    <location>
        <begin position="56"/>
        <end position="167"/>
    </location>
</feature>
<keyword evidence="10" id="KW-0963">Cytoplasm</keyword>
<dbReference type="Pfam" id="PF01761">
    <property type="entry name" value="DHQ_synthase"/>
    <property type="match status" value="1"/>
</dbReference>
<comment type="pathway">
    <text evidence="6">Metabolic intermediate biosynthesis; chorismate biosynthesis; chorismate from D-erythrose 4-phosphate and phosphoenolpyruvate: step 2/7.</text>
</comment>
<accession>A0ABS3M827</accession>
<keyword evidence="17 22" id="KW-0456">Lyase</keyword>
<feature type="domain" description="3-dehydroquinate synthase C-terminal" evidence="21">
    <location>
        <begin position="170"/>
        <end position="318"/>
    </location>
</feature>
<dbReference type="PANTHER" id="PTHR43622:SF7">
    <property type="entry name" value="3-DEHYDROQUINATE SYNTHASE, CHLOROPLASTIC"/>
    <property type="match status" value="1"/>
</dbReference>
<evidence type="ECO:0000256" key="18">
    <source>
        <dbReference type="ARBA" id="ARBA00023285"/>
    </source>
</evidence>
<evidence type="ECO:0000256" key="16">
    <source>
        <dbReference type="ARBA" id="ARBA00023141"/>
    </source>
</evidence>
<keyword evidence="18" id="KW-0170">Cobalt</keyword>
<comment type="cofactor">
    <cofactor evidence="3">
        <name>Co(2+)</name>
        <dbReference type="ChEBI" id="CHEBI:48828"/>
    </cofactor>
</comment>
<dbReference type="PROSITE" id="PS51257">
    <property type="entry name" value="PROKAR_LIPOPROTEIN"/>
    <property type="match status" value="1"/>
</dbReference>
<dbReference type="GO" id="GO:0003856">
    <property type="term" value="F:3-dehydroquinate synthase activity"/>
    <property type="evidence" value="ECO:0007669"/>
    <property type="project" value="UniProtKB-EC"/>
</dbReference>
<keyword evidence="11" id="KW-0028">Amino-acid biosynthesis</keyword>
<dbReference type="InterPro" id="IPR030960">
    <property type="entry name" value="DHQS/DOIS_N"/>
</dbReference>
<reference evidence="22 23" key="1">
    <citation type="submission" date="2021-01" db="EMBL/GenBank/DDBJ databases">
        <title>Prevotella A2931 sp. nov.</title>
        <authorList>
            <person name="Buhl M."/>
            <person name="Oberhettinger P."/>
        </authorList>
    </citation>
    <scope>NUCLEOTIDE SEQUENCE [LARGE SCALE GENOMIC DNA]</scope>
    <source>
        <strain evidence="22 23">A2931</strain>
    </source>
</reference>
<evidence type="ECO:0000256" key="14">
    <source>
        <dbReference type="ARBA" id="ARBA00022833"/>
    </source>
</evidence>
<dbReference type="InterPro" id="IPR050071">
    <property type="entry name" value="Dehydroquinate_synthase"/>
</dbReference>
<proteinExistence type="inferred from homology"/>
<keyword evidence="16" id="KW-0057">Aromatic amino acid biosynthesis</keyword>
<comment type="subcellular location">
    <subcellularLocation>
        <location evidence="5">Cytoplasm</location>
    </subcellularLocation>
</comment>
<dbReference type="EC" id="4.2.3.4" evidence="8 19"/>
<keyword evidence="12" id="KW-0479">Metal-binding</keyword>
<protein>
    <recommendedName>
        <fullName evidence="9 19">3-dehydroquinate synthase</fullName>
        <ecNumber evidence="8 19">4.2.3.4</ecNumber>
    </recommendedName>
</protein>
<sequence length="355" mass="39551">MKQQRIIISNDIHAALAQALSACEHDKTFVLTDDTTLRLCLPFIKECPALVGSRIITIPSSDSNKSLESLASVWRQLGEQGATRHSCLINLGGGMVTDLGGFAASTFKRGINFINIPTTLLAMVDASVGGKTGINFNGLKNEIGVFNDSDFVILDTNFLHTLDAENICSGYAEMLKHALIHHESMWARHVSFNLNAAVSHQPEAIRVLQQMVADSVSVKEHIVLEDPHEKGLRKALNLGHTFGHAFESWTLRRKPVLHGYAVAWGLIPELYLSVVKCGFPANRMRQTVQFIREHYGHLLIGCDDYAELIELMHHDKKNRGDEINVTLLKDIGELRINQTLSEAEIKDAFDFFRET</sequence>
<dbReference type="SUPFAM" id="SSF56796">
    <property type="entry name" value="Dehydroquinate synthase-like"/>
    <property type="match status" value="1"/>
</dbReference>
<dbReference type="NCBIfam" id="TIGR01357">
    <property type="entry name" value="aroB"/>
    <property type="match status" value="1"/>
</dbReference>
<keyword evidence="13" id="KW-0547">Nucleotide-binding</keyword>
<gene>
    <name evidence="22" type="primary">aroB</name>
    <name evidence="22" type="ORF">JHU38_11305</name>
</gene>
<organism evidence="22 23">
    <name type="scientific">Prevotella illustrans</name>
    <dbReference type="NCBI Taxonomy" id="2800387"/>
    <lineage>
        <taxon>Bacteria</taxon>
        <taxon>Pseudomonadati</taxon>
        <taxon>Bacteroidota</taxon>
        <taxon>Bacteroidia</taxon>
        <taxon>Bacteroidales</taxon>
        <taxon>Prevotellaceae</taxon>
        <taxon>Prevotella</taxon>
    </lineage>
</organism>